<comment type="caution">
    <text evidence="8">The sequence shown here is derived from an EMBL/GenBank/DDBJ whole genome shotgun (WGS) entry which is preliminary data.</text>
</comment>
<evidence type="ECO:0000256" key="5">
    <source>
        <dbReference type="ARBA" id="ARBA00022840"/>
    </source>
</evidence>
<dbReference type="PANTHER" id="PTHR24345:SF91">
    <property type="entry name" value="SERINE_THREONINE-PROTEIN KINASE PLK4"/>
    <property type="match status" value="1"/>
</dbReference>
<dbReference type="SUPFAM" id="SSF56112">
    <property type="entry name" value="Protein kinase-like (PK-like)"/>
    <property type="match status" value="1"/>
</dbReference>
<dbReference type="EMBL" id="JBFXLT010000057">
    <property type="protein sequence ID" value="KAL2811524.1"/>
    <property type="molecule type" value="Genomic_DNA"/>
</dbReference>
<proteinExistence type="predicted"/>
<dbReference type="PROSITE" id="PS50011">
    <property type="entry name" value="PROTEIN_KINASE_DOM"/>
    <property type="match status" value="1"/>
</dbReference>
<evidence type="ECO:0000313" key="9">
    <source>
        <dbReference type="Proteomes" id="UP001610334"/>
    </source>
</evidence>
<dbReference type="InterPro" id="IPR000719">
    <property type="entry name" value="Prot_kinase_dom"/>
</dbReference>
<sequence length="422" mass="46357">MPTFTNPFADRVVKHKDSPSTLTPPPHDPLTPTLLRVGHGLPNEPGRRHSVATVTSIKSNPGQPHNHFDLPRRSSSVWDKMSEYVARRNSNPQVTESPLQEWERWAAEGRNPTDQPIEGSKMAALTRKYGSICEVAGLGAHSITLVSHKYQYCPPLDNYYALKIVRRPSDQLAPEHQERVTAEFTIASTLHHRHVIPVYELLSLGSAKNTDLLGISMEYCAGGDLHSLIAASSTHTLRAEQADCLFKQLLRGLTYLHETGVAHRALAPENLLLTNRGCLKIADFGHATSFRSSGEKGQDRVAMSKGKCGSSPPYISPEQYTDAEFDPRHVDVWAAAVIYVAMRTGRNLWGEATEKDTGFAQYVAERGAGKPNPALEGICNDLSRDILYAMLSIDPASRPTAADILSSPWVEGVDCCIPPPTL</sequence>
<protein>
    <submittedName>
        <fullName evidence="8">Kinase-like domain-containing protein</fullName>
    </submittedName>
</protein>
<dbReference type="Pfam" id="PF00069">
    <property type="entry name" value="Pkinase"/>
    <property type="match status" value="1"/>
</dbReference>
<evidence type="ECO:0000256" key="6">
    <source>
        <dbReference type="SAM" id="MobiDB-lite"/>
    </source>
</evidence>
<evidence type="ECO:0000256" key="2">
    <source>
        <dbReference type="ARBA" id="ARBA00022679"/>
    </source>
</evidence>
<feature type="domain" description="Protein kinase" evidence="7">
    <location>
        <begin position="130"/>
        <end position="410"/>
    </location>
</feature>
<evidence type="ECO:0000256" key="3">
    <source>
        <dbReference type="ARBA" id="ARBA00022741"/>
    </source>
</evidence>
<evidence type="ECO:0000313" key="8">
    <source>
        <dbReference type="EMBL" id="KAL2811524.1"/>
    </source>
</evidence>
<dbReference type="PANTHER" id="PTHR24345">
    <property type="entry name" value="SERINE/THREONINE-PROTEIN KINASE PLK"/>
    <property type="match status" value="1"/>
</dbReference>
<evidence type="ECO:0000256" key="4">
    <source>
        <dbReference type="ARBA" id="ARBA00022777"/>
    </source>
</evidence>
<keyword evidence="9" id="KW-1185">Reference proteome</keyword>
<evidence type="ECO:0000256" key="1">
    <source>
        <dbReference type="ARBA" id="ARBA00022527"/>
    </source>
</evidence>
<keyword evidence="3" id="KW-0547">Nucleotide-binding</keyword>
<evidence type="ECO:0000259" key="7">
    <source>
        <dbReference type="PROSITE" id="PS50011"/>
    </source>
</evidence>
<organism evidence="8 9">
    <name type="scientific">Aspergillus granulosus</name>
    <dbReference type="NCBI Taxonomy" id="176169"/>
    <lineage>
        <taxon>Eukaryota</taxon>
        <taxon>Fungi</taxon>
        <taxon>Dikarya</taxon>
        <taxon>Ascomycota</taxon>
        <taxon>Pezizomycotina</taxon>
        <taxon>Eurotiomycetes</taxon>
        <taxon>Eurotiomycetidae</taxon>
        <taxon>Eurotiales</taxon>
        <taxon>Aspergillaceae</taxon>
        <taxon>Aspergillus</taxon>
        <taxon>Aspergillus subgen. Nidulantes</taxon>
    </lineage>
</organism>
<dbReference type="Proteomes" id="UP001610334">
    <property type="component" value="Unassembled WGS sequence"/>
</dbReference>
<feature type="region of interest" description="Disordered" evidence="6">
    <location>
        <begin position="1"/>
        <end position="32"/>
    </location>
</feature>
<reference evidence="8 9" key="1">
    <citation type="submission" date="2024-07" db="EMBL/GenBank/DDBJ databases">
        <title>Section-level genome sequencing and comparative genomics of Aspergillus sections Usti and Cavernicolus.</title>
        <authorList>
            <consortium name="Lawrence Berkeley National Laboratory"/>
            <person name="Nybo J.L."/>
            <person name="Vesth T.C."/>
            <person name="Theobald S."/>
            <person name="Frisvad J.C."/>
            <person name="Larsen T.O."/>
            <person name="Kjaerboelling I."/>
            <person name="Rothschild-Mancinelli K."/>
            <person name="Lyhne E.K."/>
            <person name="Kogle M.E."/>
            <person name="Barry K."/>
            <person name="Clum A."/>
            <person name="Na H."/>
            <person name="Ledsgaard L."/>
            <person name="Lin J."/>
            <person name="Lipzen A."/>
            <person name="Kuo A."/>
            <person name="Riley R."/>
            <person name="Mondo S."/>
            <person name="Labutti K."/>
            <person name="Haridas S."/>
            <person name="Pangalinan J."/>
            <person name="Salamov A.A."/>
            <person name="Simmons B.A."/>
            <person name="Magnuson J.K."/>
            <person name="Chen J."/>
            <person name="Drula E."/>
            <person name="Henrissat B."/>
            <person name="Wiebenga A."/>
            <person name="Lubbers R.J."/>
            <person name="Gomes A.C."/>
            <person name="Makela M.R."/>
            <person name="Stajich J."/>
            <person name="Grigoriev I.V."/>
            <person name="Mortensen U.H."/>
            <person name="De Vries R.P."/>
            <person name="Baker S.E."/>
            <person name="Andersen M.R."/>
        </authorList>
    </citation>
    <scope>NUCLEOTIDE SEQUENCE [LARGE SCALE GENOMIC DNA]</scope>
    <source>
        <strain evidence="8 9">CBS 588.65</strain>
    </source>
</reference>
<accession>A0ABR4H7V2</accession>
<dbReference type="InterPro" id="IPR011009">
    <property type="entry name" value="Kinase-like_dom_sf"/>
</dbReference>
<keyword evidence="1" id="KW-0723">Serine/threonine-protein kinase</keyword>
<keyword evidence="2" id="KW-0808">Transferase</keyword>
<name>A0ABR4H7V2_9EURO</name>
<keyword evidence="5" id="KW-0067">ATP-binding</keyword>
<dbReference type="Gene3D" id="1.10.510.10">
    <property type="entry name" value="Transferase(Phosphotransferase) domain 1"/>
    <property type="match status" value="1"/>
</dbReference>
<gene>
    <name evidence="8" type="ORF">BJX63DRAFT_275920</name>
</gene>
<keyword evidence="4" id="KW-0418">Kinase</keyword>